<feature type="chain" id="PRO_5046140014" description="Lipoprotein" evidence="1">
    <location>
        <begin position="22"/>
        <end position="191"/>
    </location>
</feature>
<dbReference type="PROSITE" id="PS51257">
    <property type="entry name" value="PROKAR_LIPOPROTEIN"/>
    <property type="match status" value="1"/>
</dbReference>
<evidence type="ECO:0008006" key="4">
    <source>
        <dbReference type="Google" id="ProtNLM"/>
    </source>
</evidence>
<protein>
    <recommendedName>
        <fullName evidence="4">Lipoprotein</fullName>
    </recommendedName>
</protein>
<gene>
    <name evidence="2" type="ORF">BKK80_31185</name>
</gene>
<accession>A0ABN4TWX3</accession>
<keyword evidence="3" id="KW-1185">Reference proteome</keyword>
<feature type="signal peptide" evidence="1">
    <location>
        <begin position="1"/>
        <end position="21"/>
    </location>
</feature>
<dbReference type="EMBL" id="CP017755">
    <property type="protein sequence ID" value="AOZ10961.1"/>
    <property type="molecule type" value="Genomic_DNA"/>
</dbReference>
<evidence type="ECO:0000313" key="2">
    <source>
        <dbReference type="EMBL" id="AOZ10961.1"/>
    </source>
</evidence>
<keyword evidence="1" id="KW-0732">Signal</keyword>
<proteinExistence type="predicted"/>
<sequence>MLRGAAARSALPLLLAAAALAGTGCSSLLNEGTAAGAGVAGAAIAGAVTDNAAVATGIGLGVQAGAKAALQYSQRQVHAAAQDRIAQAAGALAVGAVASWATDHAAPLETEERGRVTVSRLIGDKQLSCKEIVFSVDPPAPAGAASLPASSPAAAAPGGGSAFYVAAICRDGDQWKWASAEPATARWGNLQ</sequence>
<name>A0ABN4TWX3_9BURK</name>
<evidence type="ECO:0000256" key="1">
    <source>
        <dbReference type="SAM" id="SignalP"/>
    </source>
</evidence>
<reference evidence="2 3" key="1">
    <citation type="submission" date="2016-10" db="EMBL/GenBank/DDBJ databases">
        <title>Complete genome sequences of three Cupriavidus strains isolated from various Malaysian environments.</title>
        <authorList>
            <person name="Abdullah A.A.-A."/>
            <person name="Shafie N.A.H."/>
            <person name="Lau N.S."/>
        </authorList>
    </citation>
    <scope>NUCLEOTIDE SEQUENCE [LARGE SCALE GENOMIC DNA]</scope>
    <source>
        <strain evidence="2 3">USMAA1020</strain>
    </source>
</reference>
<evidence type="ECO:0000313" key="3">
    <source>
        <dbReference type="Proteomes" id="UP000177515"/>
    </source>
</evidence>
<organism evidence="2 3">
    <name type="scientific">Cupriavidus malaysiensis</name>
    <dbReference type="NCBI Taxonomy" id="367825"/>
    <lineage>
        <taxon>Bacteria</taxon>
        <taxon>Pseudomonadati</taxon>
        <taxon>Pseudomonadota</taxon>
        <taxon>Betaproteobacteria</taxon>
        <taxon>Burkholderiales</taxon>
        <taxon>Burkholderiaceae</taxon>
        <taxon>Cupriavidus</taxon>
    </lineage>
</organism>
<dbReference type="Proteomes" id="UP000177515">
    <property type="component" value="Chromosome 2"/>
</dbReference>